<feature type="compositionally biased region" description="Basic and acidic residues" evidence="6">
    <location>
        <begin position="1"/>
        <end position="20"/>
    </location>
</feature>
<dbReference type="CDD" id="cd18808">
    <property type="entry name" value="SF1_C_Upf1"/>
    <property type="match status" value="1"/>
</dbReference>
<dbReference type="EMBL" id="PVTK01000004">
    <property type="protein sequence ID" value="PRY64799.1"/>
    <property type="molecule type" value="Genomic_DNA"/>
</dbReference>
<dbReference type="GO" id="GO:0043139">
    <property type="term" value="F:5'-3' DNA helicase activity"/>
    <property type="evidence" value="ECO:0007669"/>
    <property type="project" value="TreeGrafter"/>
</dbReference>
<dbReference type="PANTHER" id="PTHR43788:SF8">
    <property type="entry name" value="DNA-BINDING PROTEIN SMUBP-2"/>
    <property type="match status" value="1"/>
</dbReference>
<keyword evidence="3" id="KW-0378">Hydrolase</keyword>
<dbReference type="RefSeq" id="WP_208623598.1">
    <property type="nucleotide sequence ID" value="NZ_PVTK01000004.1"/>
</dbReference>
<dbReference type="AlphaFoldDB" id="A0A2T0V3M7"/>
<evidence type="ECO:0000256" key="6">
    <source>
        <dbReference type="SAM" id="MobiDB-lite"/>
    </source>
</evidence>
<dbReference type="InterPro" id="IPR041679">
    <property type="entry name" value="DNA2/NAM7-like_C"/>
</dbReference>
<dbReference type="Pfam" id="PF13086">
    <property type="entry name" value="AAA_11"/>
    <property type="match status" value="1"/>
</dbReference>
<dbReference type="GO" id="GO:0005524">
    <property type="term" value="F:ATP binding"/>
    <property type="evidence" value="ECO:0007669"/>
    <property type="project" value="UniProtKB-KW"/>
</dbReference>
<gene>
    <name evidence="9" type="ORF">B0H98_104103</name>
</gene>
<keyword evidence="5" id="KW-0067">ATP-binding</keyword>
<dbReference type="InterPro" id="IPR041677">
    <property type="entry name" value="DNA2/NAM7_AAA_11"/>
</dbReference>
<evidence type="ECO:0000313" key="9">
    <source>
        <dbReference type="EMBL" id="PRY64799.1"/>
    </source>
</evidence>
<evidence type="ECO:0000259" key="8">
    <source>
        <dbReference type="Pfam" id="PF13087"/>
    </source>
</evidence>
<name>A0A2T0V3M7_9GAMM</name>
<dbReference type="InterPro" id="IPR047187">
    <property type="entry name" value="SF1_C_Upf1"/>
</dbReference>
<evidence type="ECO:0000256" key="4">
    <source>
        <dbReference type="ARBA" id="ARBA00022806"/>
    </source>
</evidence>
<dbReference type="Proteomes" id="UP000237647">
    <property type="component" value="Unassembled WGS sequence"/>
</dbReference>
<sequence>MIDKLAERATKAPEKMHPQEGDAMSQTASSASQAQRILSYWHKVEFFESAELKGIDHGQGAIHYRSDELVEFSNCLPWLDQQAIRRAGTQYRVDNSYRFKLYLGLFRREEIFAVARDAYPEQSEAWVERSRDEGLTCSLTAMVREDGTLDRGSIVISTAPWVLGALQQGTLDAVTLDAFEAATEVFRERLTTILTVADNLKSEHGLPPALSTFEIIEMLKAMQGWTAFAPQSEAPALVVQLLPGSSDYATPADQTPPAGADAWAPLAQLAQRLDAPDGEAIETTTDESTSEASGAINELAILNSFFIRDLETILRQLKERPLTPGSPLARYLSGEAQRHPDLLLPEGRSLLMEQLSPRRMPAGRWPGEDAHSMSLMQQFAINTIDQELEDGGLYSVNGPPGTGKTTMLRDLVARNVTKRAEVLAALGSPGAAFGENLTVKLDDQLKPIKTLIPELTGFEMVVASSNNAAVENVTQELPQTKALGDAYQALAYLKPVGQKLAASHEPRGSKLHVDTLPPDKACWGLIATALGNKSNRTTFGERVFFKPTQQCQTDGEAEHYRTLVPALKELAEKGDALQDFRAAQRAFTAAARQVEAIHQDIERLQALKQLEAQIEQTRRQVEVKQRLARRVALWRQDQLAARVSFWPLNAYFRHRAILKRIAQREQRTTQQAEVSQQRLVSLEKKRDAQRQVCEPLEARYQDLRLPDAALDLECPAIQRTSFGHCEALNEARGQLTGRAFELHQAWLVAAYADKKNQLWATIGSLMALLNGGVDDREAAKALWQILFMIVPVVSSTFASIANQFRALGEGGIGWLFVDEAGQAPPQQAVGALWRAKRAVVVGDPLQIEPVFTVPAGLVEAMARGEFERDWYLWSPTTSSVQVVADRANPYGTNEISDEFWVGSPLRVHRRCDEPMFSIANRIAYNDKMLHGNDKLPPGPGDSRWFDVEGSVQGKHFVPAQAEQVARMLKPHIAKTGKPPSVYIISPFKAVANGVKQHLEQALPADVFGGRDKLHDWLHQRVGTVHTFQGKEEDNVIFVLGLAKESSGAAEWASSKPNLLNVAVTRAKKRLYIVGSADIWAGKAYFSDAKESLVQEKE</sequence>
<dbReference type="InterPro" id="IPR050534">
    <property type="entry name" value="Coronavir_polyprotein_1ab"/>
</dbReference>
<dbReference type="GO" id="GO:0016787">
    <property type="term" value="F:hydrolase activity"/>
    <property type="evidence" value="ECO:0007669"/>
    <property type="project" value="UniProtKB-KW"/>
</dbReference>
<dbReference type="Pfam" id="PF13087">
    <property type="entry name" value="AAA_12"/>
    <property type="match status" value="1"/>
</dbReference>
<evidence type="ECO:0000256" key="5">
    <source>
        <dbReference type="ARBA" id="ARBA00022840"/>
    </source>
</evidence>
<dbReference type="Gene3D" id="3.40.50.300">
    <property type="entry name" value="P-loop containing nucleotide triphosphate hydrolases"/>
    <property type="match status" value="2"/>
</dbReference>
<dbReference type="InterPro" id="IPR027417">
    <property type="entry name" value="P-loop_NTPase"/>
</dbReference>
<proteinExistence type="inferred from homology"/>
<keyword evidence="4" id="KW-0347">Helicase</keyword>
<dbReference type="PANTHER" id="PTHR43788">
    <property type="entry name" value="DNA2/NAM7 HELICASE FAMILY MEMBER"/>
    <property type="match status" value="1"/>
</dbReference>
<feature type="domain" description="DNA2/NAM7 helicase-like C-terminal" evidence="8">
    <location>
        <begin position="955"/>
        <end position="1076"/>
    </location>
</feature>
<dbReference type="SUPFAM" id="SSF52540">
    <property type="entry name" value="P-loop containing nucleoside triphosphate hydrolases"/>
    <property type="match status" value="1"/>
</dbReference>
<protein>
    <submittedName>
        <fullName evidence="9">AAA domain-containing protein</fullName>
    </submittedName>
</protein>
<keyword evidence="2" id="KW-0547">Nucleotide-binding</keyword>
<evidence type="ECO:0000313" key="10">
    <source>
        <dbReference type="Proteomes" id="UP000237647"/>
    </source>
</evidence>
<evidence type="ECO:0000256" key="3">
    <source>
        <dbReference type="ARBA" id="ARBA00022801"/>
    </source>
</evidence>
<evidence type="ECO:0000259" key="7">
    <source>
        <dbReference type="Pfam" id="PF13086"/>
    </source>
</evidence>
<organism evidence="9 10">
    <name type="scientific">Vreelandella songnenensis</name>
    <dbReference type="NCBI Taxonomy" id="1176243"/>
    <lineage>
        <taxon>Bacteria</taxon>
        <taxon>Pseudomonadati</taxon>
        <taxon>Pseudomonadota</taxon>
        <taxon>Gammaproteobacteria</taxon>
        <taxon>Oceanospirillales</taxon>
        <taxon>Halomonadaceae</taxon>
        <taxon>Vreelandella</taxon>
    </lineage>
</organism>
<keyword evidence="10" id="KW-1185">Reference proteome</keyword>
<accession>A0A2T0V3M7</accession>
<feature type="domain" description="DNA2/NAM7 helicase helicase" evidence="7">
    <location>
        <begin position="383"/>
        <end position="850"/>
    </location>
</feature>
<evidence type="ECO:0000256" key="2">
    <source>
        <dbReference type="ARBA" id="ARBA00022741"/>
    </source>
</evidence>
<comment type="caution">
    <text evidence="9">The sequence shown here is derived from an EMBL/GenBank/DDBJ whole genome shotgun (WGS) entry which is preliminary data.</text>
</comment>
<comment type="similarity">
    <text evidence="1">Belongs to the DNA2/NAM7 helicase family.</text>
</comment>
<feature type="region of interest" description="Disordered" evidence="6">
    <location>
        <begin position="1"/>
        <end position="28"/>
    </location>
</feature>
<evidence type="ECO:0000256" key="1">
    <source>
        <dbReference type="ARBA" id="ARBA00007913"/>
    </source>
</evidence>
<reference evidence="9 10" key="1">
    <citation type="submission" date="2018-03" db="EMBL/GenBank/DDBJ databases">
        <title>Genomic Encyclopedia of Type Strains, Phase III (KMG-III): the genomes of soil and plant-associated and newly described type strains.</title>
        <authorList>
            <person name="Whitman W."/>
        </authorList>
    </citation>
    <scope>NUCLEOTIDE SEQUENCE [LARGE SCALE GENOMIC DNA]</scope>
    <source>
        <strain evidence="9 10">CGMCC 1.12152</strain>
    </source>
</reference>